<feature type="transmembrane region" description="Helical" evidence="2">
    <location>
        <begin position="31"/>
        <end position="51"/>
    </location>
</feature>
<keyword evidence="2" id="KW-0472">Membrane</keyword>
<dbReference type="OrthoDB" id="4750277at2"/>
<dbReference type="RefSeq" id="WP_097151950.1">
    <property type="nucleotide sequence ID" value="NZ_OBEL01000001.1"/>
</dbReference>
<evidence type="ECO:0000256" key="2">
    <source>
        <dbReference type="SAM" id="Phobius"/>
    </source>
</evidence>
<keyword evidence="2" id="KW-1133">Transmembrane helix</keyword>
<reference evidence="4 5" key="1">
    <citation type="submission" date="2017-09" db="EMBL/GenBank/DDBJ databases">
        <authorList>
            <person name="Ehlers B."/>
            <person name="Leendertz F.H."/>
        </authorList>
    </citation>
    <scope>NUCLEOTIDE SEQUENCE [LARGE SCALE GENOMIC DNA]</scope>
    <source>
        <strain evidence="4 5">DSM 18289</strain>
    </source>
</reference>
<evidence type="ECO:0000256" key="1">
    <source>
        <dbReference type="SAM" id="MobiDB-lite"/>
    </source>
</evidence>
<gene>
    <name evidence="4" type="ORF">SAMN06265368_0644</name>
</gene>
<dbReference type="Proteomes" id="UP000219439">
    <property type="component" value="Unassembled WGS sequence"/>
</dbReference>
<feature type="compositionally biased region" description="Polar residues" evidence="1">
    <location>
        <begin position="1"/>
        <end position="11"/>
    </location>
</feature>
<proteinExistence type="predicted"/>
<protein>
    <recommendedName>
        <fullName evidence="3">DUF3592 domain-containing protein</fullName>
    </recommendedName>
</protein>
<organism evidence="4 5">
    <name type="scientific">Cohaesibacter gelatinilyticus</name>
    <dbReference type="NCBI Taxonomy" id="372072"/>
    <lineage>
        <taxon>Bacteria</taxon>
        <taxon>Pseudomonadati</taxon>
        <taxon>Pseudomonadota</taxon>
        <taxon>Alphaproteobacteria</taxon>
        <taxon>Hyphomicrobiales</taxon>
        <taxon>Cohaesibacteraceae</taxon>
    </lineage>
</organism>
<dbReference type="InterPro" id="IPR021994">
    <property type="entry name" value="DUF3592"/>
</dbReference>
<feature type="domain" description="DUF3592" evidence="3">
    <location>
        <begin position="63"/>
        <end position="151"/>
    </location>
</feature>
<dbReference type="Pfam" id="PF12158">
    <property type="entry name" value="DUF3592"/>
    <property type="match status" value="1"/>
</dbReference>
<accession>A0A285NDV3</accession>
<evidence type="ECO:0000313" key="5">
    <source>
        <dbReference type="Proteomes" id="UP000219439"/>
    </source>
</evidence>
<dbReference type="EMBL" id="OBEL01000001">
    <property type="protein sequence ID" value="SNZ07073.1"/>
    <property type="molecule type" value="Genomic_DNA"/>
</dbReference>
<keyword evidence="5" id="KW-1185">Reference proteome</keyword>
<keyword evidence="2" id="KW-0812">Transmembrane</keyword>
<feature type="region of interest" description="Disordered" evidence="1">
    <location>
        <begin position="1"/>
        <end position="22"/>
    </location>
</feature>
<name>A0A285NDV3_9HYPH</name>
<dbReference type="AlphaFoldDB" id="A0A285NDV3"/>
<sequence length="183" mass="20452">MSHSNLDSSPANIPPAKETHHKRQENPFLRYLYLLIALGGLTYAGLGFVSLSEATQNERWPTVEGQIVTNEVQEYERKRSDGSTFKTYKAVAGYRYEINGKFYLGANLSLHPAERTLKGVALTELEPYQIGTKIKVYYNPNDPDQAVLRSSDTVGAYQAISAGLCIGLVCLALFFISFRRPQK</sequence>
<feature type="transmembrane region" description="Helical" evidence="2">
    <location>
        <begin position="156"/>
        <end position="178"/>
    </location>
</feature>
<evidence type="ECO:0000313" key="4">
    <source>
        <dbReference type="EMBL" id="SNZ07073.1"/>
    </source>
</evidence>
<evidence type="ECO:0000259" key="3">
    <source>
        <dbReference type="Pfam" id="PF12158"/>
    </source>
</evidence>